<reference evidence="2 3" key="1">
    <citation type="submission" date="2019-08" db="EMBL/GenBank/DDBJ databases">
        <title>Whole genome of Aphis craccivora.</title>
        <authorList>
            <person name="Voronova N.V."/>
            <person name="Shulinski R.S."/>
            <person name="Bandarenka Y.V."/>
            <person name="Zhorov D.G."/>
            <person name="Warner D."/>
        </authorList>
    </citation>
    <scope>NUCLEOTIDE SEQUENCE [LARGE SCALE GENOMIC DNA]</scope>
    <source>
        <strain evidence="2">180601</strain>
        <tissue evidence="2">Whole Body</tissue>
    </source>
</reference>
<dbReference type="PROSITE" id="PS50007">
    <property type="entry name" value="PIPLC_X_DOMAIN"/>
    <property type="match status" value="1"/>
</dbReference>
<protein>
    <submittedName>
        <fullName evidence="2">CCHC-type domain-containing protein</fullName>
    </submittedName>
</protein>
<organism evidence="2 3">
    <name type="scientific">Aphis craccivora</name>
    <name type="common">Cowpea aphid</name>
    <dbReference type="NCBI Taxonomy" id="307492"/>
    <lineage>
        <taxon>Eukaryota</taxon>
        <taxon>Metazoa</taxon>
        <taxon>Ecdysozoa</taxon>
        <taxon>Arthropoda</taxon>
        <taxon>Hexapoda</taxon>
        <taxon>Insecta</taxon>
        <taxon>Pterygota</taxon>
        <taxon>Neoptera</taxon>
        <taxon>Paraneoptera</taxon>
        <taxon>Hemiptera</taxon>
        <taxon>Sternorrhyncha</taxon>
        <taxon>Aphidomorpha</taxon>
        <taxon>Aphidoidea</taxon>
        <taxon>Aphididae</taxon>
        <taxon>Aphidini</taxon>
        <taxon>Aphis</taxon>
        <taxon>Aphis</taxon>
    </lineage>
</organism>
<dbReference type="OrthoDB" id="6626476at2759"/>
<keyword evidence="3" id="KW-1185">Reference proteome</keyword>
<evidence type="ECO:0000313" key="3">
    <source>
        <dbReference type="Proteomes" id="UP000478052"/>
    </source>
</evidence>
<dbReference type="AlphaFoldDB" id="A0A6G0XN97"/>
<sequence length="636" mass="72970">MMYVQLIFLGVSVATNCVWKEISCSIGNRMSSNAIHLFVHEGRYGIKEKLGLSSVKKSIPKLDADINSIMLDDNDSLISSDSDVTKLPTKEFVFTFSADEWYQIHPREIFYKLNDKSRPMQNSKLYYSFPKCNWTPILAEHFWEHTRLPCCLSFRRGKVTPNGNNYAVVVARCSICGSNFKGIISDRPYENSRVLMHCIYSGNFNEKHKIKRKHRMLGPVIFKSAIALVNEGMACETYREKEATRLMKMGDYEPAILPTGNALRLQKSKQIRANKRSDDTLTALTIMKGEDDFKGVIRDIGCDPFFVHYHSSEQIYLYRSYCHNNTKPRLVIDATGSVIKKFKKLGFENTNVIYLYECVVYDKIPGYSFTVTNMISERHTNSAIANWLSLLSAISHVFTQYSLLQDYVRVCADILTGRIASDLHWTPRCFIRIDVAHFIKIVCRKMFLWRNFQEEFNQILTLVEEEDEIRVILEEEYERQNIGLDSFENPFQSWAKSIYDESQTFLEEGTGINPFYCPSLVPIIIKCLKLFPLWSGIMIPIFGYGEEVASSATVESSFKKLKQLTFKSIELPTNLEIFLENHVLSLKGASIIRGQNSSTLLTIPEKNNNLSNNEIIEQISPLHLTNTSFSQTSSPE</sequence>
<dbReference type="Proteomes" id="UP000478052">
    <property type="component" value="Unassembled WGS sequence"/>
</dbReference>
<feature type="chain" id="PRO_5026087724" evidence="1">
    <location>
        <begin position="18"/>
        <end position="636"/>
    </location>
</feature>
<dbReference type="EMBL" id="VUJU01007685">
    <property type="protein sequence ID" value="KAF0741946.1"/>
    <property type="molecule type" value="Genomic_DNA"/>
</dbReference>
<keyword evidence="1" id="KW-0732">Signal</keyword>
<gene>
    <name evidence="2" type="ORF">FWK35_00027444</name>
</gene>
<evidence type="ECO:0000313" key="2">
    <source>
        <dbReference type="EMBL" id="KAF0741946.1"/>
    </source>
</evidence>
<accession>A0A6G0XN97</accession>
<name>A0A6G0XN97_APHCR</name>
<comment type="caution">
    <text evidence="2">The sequence shown here is derived from an EMBL/GenBank/DDBJ whole genome shotgun (WGS) entry which is preliminary data.</text>
</comment>
<feature type="signal peptide" evidence="1">
    <location>
        <begin position="1"/>
        <end position="17"/>
    </location>
</feature>
<feature type="non-terminal residue" evidence="2">
    <location>
        <position position="636"/>
    </location>
</feature>
<evidence type="ECO:0000256" key="1">
    <source>
        <dbReference type="SAM" id="SignalP"/>
    </source>
</evidence>
<proteinExistence type="predicted"/>